<name>A0ACC0AM58_CATRO</name>
<sequence>MMLRLSILMALLLAASAGNFHRDVDVTWGDGRAKIEQGGQLLTLSLDKYSGSGFQSKNEFLFGRFDMQLKLIPANSAGTVTTFFLSSQGPGHDEIDFEFLGNVTGEPYTVHTNVYSKGKGNKEQQFHLWFDPTAAFHTYSIIWNAKRIIFLVDNIAIRVYNNHESIGIPFPTSQPMRVYCSLWNADDWATQGGRVKTDWTHSPFTVYYKNPNFRGKATSGSGAVVESSEVETWQNRELDGNDRNRIRWVQQKHMVYNYCNDANRFPEGISAECKRSRF</sequence>
<evidence type="ECO:0000313" key="1">
    <source>
        <dbReference type="EMBL" id="KAI5661914.1"/>
    </source>
</evidence>
<organism evidence="1 2">
    <name type="scientific">Catharanthus roseus</name>
    <name type="common">Madagascar periwinkle</name>
    <name type="synonym">Vinca rosea</name>
    <dbReference type="NCBI Taxonomy" id="4058"/>
    <lineage>
        <taxon>Eukaryota</taxon>
        <taxon>Viridiplantae</taxon>
        <taxon>Streptophyta</taxon>
        <taxon>Embryophyta</taxon>
        <taxon>Tracheophyta</taxon>
        <taxon>Spermatophyta</taxon>
        <taxon>Magnoliopsida</taxon>
        <taxon>eudicotyledons</taxon>
        <taxon>Gunneridae</taxon>
        <taxon>Pentapetalae</taxon>
        <taxon>asterids</taxon>
        <taxon>lamiids</taxon>
        <taxon>Gentianales</taxon>
        <taxon>Apocynaceae</taxon>
        <taxon>Rauvolfioideae</taxon>
        <taxon>Vinceae</taxon>
        <taxon>Catharanthinae</taxon>
        <taxon>Catharanthus</taxon>
    </lineage>
</organism>
<dbReference type="Proteomes" id="UP001060085">
    <property type="component" value="Linkage Group LG05"/>
</dbReference>
<proteinExistence type="predicted"/>
<keyword evidence="2" id="KW-1185">Reference proteome</keyword>
<protein>
    <submittedName>
        <fullName evidence="1">Uncharacterized protein</fullName>
    </submittedName>
</protein>
<comment type="caution">
    <text evidence="1">The sequence shown here is derived from an EMBL/GenBank/DDBJ whole genome shotgun (WGS) entry which is preliminary data.</text>
</comment>
<accession>A0ACC0AM58</accession>
<evidence type="ECO:0000313" key="2">
    <source>
        <dbReference type="Proteomes" id="UP001060085"/>
    </source>
</evidence>
<dbReference type="EMBL" id="CM044705">
    <property type="protein sequence ID" value="KAI5661914.1"/>
    <property type="molecule type" value="Genomic_DNA"/>
</dbReference>
<gene>
    <name evidence="1" type="ORF">M9H77_21237</name>
</gene>
<reference evidence="2" key="1">
    <citation type="journal article" date="2023" name="Nat. Plants">
        <title>Single-cell RNA sequencing provides a high-resolution roadmap for understanding the multicellular compartmentation of specialized metabolism.</title>
        <authorList>
            <person name="Sun S."/>
            <person name="Shen X."/>
            <person name="Li Y."/>
            <person name="Li Y."/>
            <person name="Wang S."/>
            <person name="Li R."/>
            <person name="Zhang H."/>
            <person name="Shen G."/>
            <person name="Guo B."/>
            <person name="Wei J."/>
            <person name="Xu J."/>
            <person name="St-Pierre B."/>
            <person name="Chen S."/>
            <person name="Sun C."/>
        </authorList>
    </citation>
    <scope>NUCLEOTIDE SEQUENCE [LARGE SCALE GENOMIC DNA]</scope>
</reference>